<dbReference type="Proteomes" id="UP000004662">
    <property type="component" value="Chromosome"/>
</dbReference>
<sequence length="202" mass="23708">MKFWITYIEVKALYPFITDGMLADWIERRTIEVIHSDKDRLSVTSNDMPSLRYKKESLANELLSLFKYIADRIESRLKYAEVEEKILLSSCLTEIVEKIKVVKYSVAENKINLDADKTALINLYKHYLDRLYATPDHYELWQQVNCYYEAYINNATNKALANRFGKSERTIPRWIESGENYAVHDPAGPRLPALTMPPHRRK</sequence>
<gene>
    <name evidence="1" type="ORF">DFW101_1070</name>
</gene>
<dbReference type="RefSeq" id="WP_009180495.1">
    <property type="nucleotide sequence ID" value="NZ_CM001368.1"/>
</dbReference>
<evidence type="ECO:0000313" key="1">
    <source>
        <dbReference type="EMBL" id="EHJ47081.1"/>
    </source>
</evidence>
<evidence type="ECO:0000313" key="2">
    <source>
        <dbReference type="Proteomes" id="UP000004662"/>
    </source>
</evidence>
<dbReference type="OrthoDB" id="72243at2"/>
<accession>G7Q665</accession>
<dbReference type="HOGENOM" id="CLU_1352836_0_0_7"/>
<organism evidence="1 2">
    <name type="scientific">Solidesulfovibrio carbinoliphilus subsp. oakridgensis</name>
    <dbReference type="NCBI Taxonomy" id="694327"/>
    <lineage>
        <taxon>Bacteria</taxon>
        <taxon>Pseudomonadati</taxon>
        <taxon>Thermodesulfobacteriota</taxon>
        <taxon>Desulfovibrionia</taxon>
        <taxon>Desulfovibrionales</taxon>
        <taxon>Desulfovibrionaceae</taxon>
        <taxon>Solidesulfovibrio</taxon>
    </lineage>
</organism>
<proteinExistence type="predicted"/>
<dbReference type="STRING" id="694327.DFW101_1070"/>
<protein>
    <submittedName>
        <fullName evidence="1">Uncharacterized protein</fullName>
    </submittedName>
</protein>
<dbReference type="EMBL" id="CM001368">
    <property type="protein sequence ID" value="EHJ47081.1"/>
    <property type="molecule type" value="Genomic_DNA"/>
</dbReference>
<keyword evidence="2" id="KW-1185">Reference proteome</keyword>
<name>G7Q665_9BACT</name>
<dbReference type="AlphaFoldDB" id="G7Q665"/>
<reference evidence="2" key="1">
    <citation type="journal article" date="2015" name="Genome Announc.">
        <title>High-Quality Draft Genome Sequence of Desulfovibrio carbinoliphilus FW-101-2B, an Organic Acid-Oxidizing Sulfate-Reducing Bacterium Isolated from Uranium(VI)-Contaminated Groundwater.</title>
        <authorList>
            <person name="Ramsay B.D."/>
            <person name="Hwang C."/>
            <person name="Woo H.L."/>
            <person name="Carroll S.L."/>
            <person name="Lucas S."/>
            <person name="Han J."/>
            <person name="Lapidus A.L."/>
            <person name="Cheng J.F."/>
            <person name="Goodwin L.A."/>
            <person name="Pitluck S."/>
            <person name="Peters L."/>
            <person name="Chertkov O."/>
            <person name="Held B."/>
            <person name="Detter J.C."/>
            <person name="Han C.S."/>
            <person name="Tapia R."/>
            <person name="Land M.L."/>
            <person name="Hauser L.J."/>
            <person name="Kyrpides N.C."/>
            <person name="Ivanova N.N."/>
            <person name="Mikhailova N."/>
            <person name="Pagani I."/>
            <person name="Woyke T."/>
            <person name="Arkin A.P."/>
            <person name="Dehal P."/>
            <person name="Chivian D."/>
            <person name="Criddle C.S."/>
            <person name="Wu W."/>
            <person name="Chakraborty R."/>
            <person name="Hazen T.C."/>
            <person name="Fields M.W."/>
        </authorList>
    </citation>
    <scope>NUCLEOTIDE SEQUENCE [LARGE SCALE GENOMIC DNA]</scope>
    <source>
        <strain evidence="2">FW-101-2B</strain>
    </source>
</reference>